<dbReference type="SUPFAM" id="SSF52172">
    <property type="entry name" value="CheY-like"/>
    <property type="match status" value="1"/>
</dbReference>
<keyword evidence="6 9" id="KW-1133">Transmembrane helix</keyword>
<dbReference type="Pfam" id="PF00512">
    <property type="entry name" value="HisKA"/>
    <property type="match status" value="1"/>
</dbReference>
<evidence type="ECO:0000256" key="3">
    <source>
        <dbReference type="ARBA" id="ARBA00012438"/>
    </source>
</evidence>
<dbReference type="SUPFAM" id="SSF47384">
    <property type="entry name" value="Homodimeric domain of signal transducing histidine kinase"/>
    <property type="match status" value="1"/>
</dbReference>
<dbReference type="SMART" id="SM00387">
    <property type="entry name" value="HATPase_c"/>
    <property type="match status" value="1"/>
</dbReference>
<keyword evidence="14" id="KW-1185">Reference proteome</keyword>
<dbReference type="Gene3D" id="3.30.450.20">
    <property type="entry name" value="PAS domain"/>
    <property type="match status" value="1"/>
</dbReference>
<dbReference type="InterPro" id="IPR005467">
    <property type="entry name" value="His_kinase_dom"/>
</dbReference>
<dbReference type="InterPro" id="IPR035965">
    <property type="entry name" value="PAS-like_dom_sf"/>
</dbReference>
<dbReference type="Proteomes" id="UP000051587">
    <property type="component" value="Unassembled WGS sequence"/>
</dbReference>
<dbReference type="RefSeq" id="WP_074646696.1">
    <property type="nucleotide sequence ID" value="NZ_CP051181.1"/>
</dbReference>
<evidence type="ECO:0000259" key="12">
    <source>
        <dbReference type="PROSITE" id="PS50839"/>
    </source>
</evidence>
<evidence type="ECO:0000259" key="11">
    <source>
        <dbReference type="PROSITE" id="PS50110"/>
    </source>
</evidence>
<dbReference type="SMART" id="SM01079">
    <property type="entry name" value="CHASE"/>
    <property type="match status" value="1"/>
</dbReference>
<feature type="domain" description="Response regulatory" evidence="11">
    <location>
        <begin position="692"/>
        <end position="808"/>
    </location>
</feature>
<comment type="catalytic activity">
    <reaction evidence="1">
        <text>ATP + protein L-histidine = ADP + protein N-phospho-L-histidine.</text>
        <dbReference type="EC" id="2.7.13.3"/>
    </reaction>
</comment>
<dbReference type="Pfam" id="PF00072">
    <property type="entry name" value="Response_reg"/>
    <property type="match status" value="1"/>
</dbReference>
<dbReference type="GO" id="GO:0016020">
    <property type="term" value="C:membrane"/>
    <property type="evidence" value="ECO:0007669"/>
    <property type="project" value="UniProtKB-SubCell"/>
</dbReference>
<dbReference type="PROSITE" id="PS50110">
    <property type="entry name" value="RESPONSE_REGULATORY"/>
    <property type="match status" value="1"/>
</dbReference>
<protein>
    <recommendedName>
        <fullName evidence="3">histidine kinase</fullName>
        <ecNumber evidence="3">2.7.13.3</ecNumber>
    </recommendedName>
</protein>
<dbReference type="InterPro" id="IPR004358">
    <property type="entry name" value="Sig_transdc_His_kin-like_C"/>
</dbReference>
<gene>
    <name evidence="13" type="ORF">TG4357_03240</name>
</gene>
<dbReference type="InterPro" id="IPR011006">
    <property type="entry name" value="CheY-like_superfamily"/>
</dbReference>
<dbReference type="EMBL" id="CYSA01000026">
    <property type="protein sequence ID" value="CUH67829.1"/>
    <property type="molecule type" value="Genomic_DNA"/>
</dbReference>
<dbReference type="InterPro" id="IPR036097">
    <property type="entry name" value="HisK_dim/P_sf"/>
</dbReference>
<feature type="domain" description="Histidine kinase" evidence="10">
    <location>
        <begin position="443"/>
        <end position="670"/>
    </location>
</feature>
<dbReference type="Gene3D" id="1.10.287.130">
    <property type="match status" value="1"/>
</dbReference>
<dbReference type="NCBIfam" id="TIGR00229">
    <property type="entry name" value="sensory_box"/>
    <property type="match status" value="1"/>
</dbReference>
<dbReference type="OrthoDB" id="9796100at2"/>
<feature type="modified residue" description="4-aspartylphosphate" evidence="8">
    <location>
        <position position="742"/>
    </location>
</feature>
<evidence type="ECO:0000256" key="6">
    <source>
        <dbReference type="ARBA" id="ARBA00022989"/>
    </source>
</evidence>
<evidence type="ECO:0000256" key="7">
    <source>
        <dbReference type="ARBA" id="ARBA00023136"/>
    </source>
</evidence>
<evidence type="ECO:0000256" key="5">
    <source>
        <dbReference type="ARBA" id="ARBA00022692"/>
    </source>
</evidence>
<dbReference type="Pfam" id="PF03924">
    <property type="entry name" value="CHASE"/>
    <property type="match status" value="1"/>
</dbReference>
<organism evidence="13 14">
    <name type="scientific">Thalassovita gelatinovora</name>
    <name type="common">Thalassobius gelatinovorus</name>
    <dbReference type="NCBI Taxonomy" id="53501"/>
    <lineage>
        <taxon>Bacteria</taxon>
        <taxon>Pseudomonadati</taxon>
        <taxon>Pseudomonadota</taxon>
        <taxon>Alphaproteobacteria</taxon>
        <taxon>Rhodobacterales</taxon>
        <taxon>Roseobacteraceae</taxon>
        <taxon>Thalassovita</taxon>
    </lineage>
</organism>
<evidence type="ECO:0000313" key="14">
    <source>
        <dbReference type="Proteomes" id="UP000051587"/>
    </source>
</evidence>
<dbReference type="PROSITE" id="PS50109">
    <property type="entry name" value="HIS_KIN"/>
    <property type="match status" value="1"/>
</dbReference>
<keyword evidence="5 9" id="KW-0812">Transmembrane</keyword>
<dbReference type="InterPro" id="IPR006189">
    <property type="entry name" value="CHASE_dom"/>
</dbReference>
<evidence type="ECO:0000256" key="4">
    <source>
        <dbReference type="ARBA" id="ARBA00022553"/>
    </source>
</evidence>
<feature type="transmembrane region" description="Helical" evidence="9">
    <location>
        <begin position="260"/>
        <end position="280"/>
    </location>
</feature>
<evidence type="ECO:0000256" key="9">
    <source>
        <dbReference type="SAM" id="Phobius"/>
    </source>
</evidence>
<dbReference type="InterPro" id="IPR042240">
    <property type="entry name" value="CHASE_sf"/>
</dbReference>
<accession>A0A0P1G870</accession>
<proteinExistence type="predicted"/>
<evidence type="ECO:0000256" key="2">
    <source>
        <dbReference type="ARBA" id="ARBA00004370"/>
    </source>
</evidence>
<dbReference type="EC" id="2.7.13.3" evidence="3"/>
<dbReference type="Pfam" id="PF02518">
    <property type="entry name" value="HATPase_c"/>
    <property type="match status" value="1"/>
</dbReference>
<evidence type="ECO:0000256" key="1">
    <source>
        <dbReference type="ARBA" id="ARBA00000085"/>
    </source>
</evidence>
<keyword evidence="7 9" id="KW-0472">Membrane</keyword>
<evidence type="ECO:0000313" key="13">
    <source>
        <dbReference type="EMBL" id="CUH67829.1"/>
    </source>
</evidence>
<evidence type="ECO:0000259" key="10">
    <source>
        <dbReference type="PROSITE" id="PS50109"/>
    </source>
</evidence>
<dbReference type="CDD" id="cd00082">
    <property type="entry name" value="HisKA"/>
    <property type="match status" value="1"/>
</dbReference>
<evidence type="ECO:0000256" key="8">
    <source>
        <dbReference type="PROSITE-ProRule" id="PRU00169"/>
    </source>
</evidence>
<dbReference type="InterPro" id="IPR000014">
    <property type="entry name" value="PAS"/>
</dbReference>
<feature type="transmembrane region" description="Helical" evidence="9">
    <location>
        <begin position="6"/>
        <end position="26"/>
    </location>
</feature>
<dbReference type="SMART" id="SM00388">
    <property type="entry name" value="HisKA"/>
    <property type="match status" value="1"/>
</dbReference>
<dbReference type="InterPro" id="IPR001789">
    <property type="entry name" value="Sig_transdc_resp-reg_receiver"/>
</dbReference>
<dbReference type="PRINTS" id="PR00344">
    <property type="entry name" value="BCTRLSENSOR"/>
</dbReference>
<dbReference type="PANTHER" id="PTHR43065:SF49">
    <property type="entry name" value="HISTIDINE KINASE"/>
    <property type="match status" value="1"/>
</dbReference>
<dbReference type="PROSITE" id="PS50839">
    <property type="entry name" value="CHASE"/>
    <property type="match status" value="1"/>
</dbReference>
<dbReference type="STRING" id="53501.SAMN04488043_10120"/>
<dbReference type="Gene3D" id="3.40.50.2300">
    <property type="match status" value="1"/>
</dbReference>
<dbReference type="AlphaFoldDB" id="A0A0P1G870"/>
<dbReference type="InterPro" id="IPR003661">
    <property type="entry name" value="HisK_dim/P_dom"/>
</dbReference>
<dbReference type="SUPFAM" id="SSF55785">
    <property type="entry name" value="PYP-like sensor domain (PAS domain)"/>
    <property type="match status" value="1"/>
</dbReference>
<feature type="domain" description="CHASE" evidence="12">
    <location>
        <begin position="103"/>
        <end position="241"/>
    </location>
</feature>
<dbReference type="InterPro" id="IPR036890">
    <property type="entry name" value="HATPase_C_sf"/>
</dbReference>
<name>A0A0P1G870_THAGE</name>
<comment type="subcellular location">
    <subcellularLocation>
        <location evidence="2">Membrane</location>
    </subcellularLocation>
</comment>
<sequence>MSKHFPLNYLPSIIAVIAVGLLAFVFDVQSREFARQATRADVASETEVLRARLQSQIVGGLHLGQGLASYLSRSEELSQTEFSQFVSEIFSDLPEVINVAWAPDLVVIHVHPIKGNEKTIGLDYRNVPAQIDSVVKARDTGQVVLVGPVDLVQGGQGFIFRVPVYAPGEDSVLFKGMLSLVFDMDAFLNTTGVTDSDIATTMRIDTDDMGLDTVFFGPRDLLGDDPVTAQILVPGGSWSIYTRPAEGWKAAESPLFYNRLLMVFVAALILFPMVTANILAVSRQKTIREMEITDSRMKSVMKNVPGVYTSYCMFDDGRERLDFLTDGSKDIWGIEKEEALANSQLIWDRIDPDFRQELKEEIERARNTLTPWHFIWPVTTTKGERKWLEGHGQMTAMSDGIVRRDSFIADITEKKERDEEFTRQAEIVRQTQKQESIGLLTGGVAHDFNNLLAVVRGSLELLRDDIADENIEDDDRLNIIATAIQASDRGADLTKSMLSFARRARLIPEIIDLNDVVRETEAWAGRTLPATIDVQIDLQTSLPRIRVDRSSTASALLNLIVNARDAMTGGGTLVIQTALENLKAGELGSDGDLTPGSYVVLSISDTGEGIPQTIIDRIFEPFFSTKHPGKGSGLGLSMVEGFIKQSGGTIRVTSTPGQGTTIKLYFKALDGNVSDLPSAQDPGLDTQPASLRILVAEDDDGVRAILEATLGRLGHRVQAQPSGDAALEAFRNDTGFDLLITDIVMPGKLQGTDLAHEVRQIDPGLPVIFLSGYARDAEVGGSELGVTDIRLMKPVRRKVLAEAIARAMAAKYQA</sequence>
<keyword evidence="4 8" id="KW-0597">Phosphoprotein</keyword>
<dbReference type="PANTHER" id="PTHR43065">
    <property type="entry name" value="SENSOR HISTIDINE KINASE"/>
    <property type="match status" value="1"/>
</dbReference>
<dbReference type="SUPFAM" id="SSF55874">
    <property type="entry name" value="ATPase domain of HSP90 chaperone/DNA topoisomerase II/histidine kinase"/>
    <property type="match status" value="1"/>
</dbReference>
<dbReference type="SMART" id="SM00448">
    <property type="entry name" value="REC"/>
    <property type="match status" value="1"/>
</dbReference>
<dbReference type="InterPro" id="IPR003594">
    <property type="entry name" value="HATPase_dom"/>
</dbReference>
<dbReference type="Gene3D" id="3.30.450.350">
    <property type="entry name" value="CHASE domain"/>
    <property type="match status" value="1"/>
</dbReference>
<dbReference type="Gene3D" id="3.30.565.10">
    <property type="entry name" value="Histidine kinase-like ATPase, C-terminal domain"/>
    <property type="match status" value="1"/>
</dbReference>
<dbReference type="GO" id="GO:0000155">
    <property type="term" value="F:phosphorelay sensor kinase activity"/>
    <property type="evidence" value="ECO:0007669"/>
    <property type="project" value="InterPro"/>
</dbReference>
<reference evidence="13 14" key="1">
    <citation type="submission" date="2015-09" db="EMBL/GenBank/DDBJ databases">
        <authorList>
            <consortium name="Swine Surveillance"/>
        </authorList>
    </citation>
    <scope>NUCLEOTIDE SEQUENCE [LARGE SCALE GENOMIC DNA]</scope>
    <source>
        <strain evidence="13 14">CECT 4357</strain>
    </source>
</reference>